<feature type="region of interest" description="Disordered" evidence="6">
    <location>
        <begin position="780"/>
        <end position="802"/>
    </location>
</feature>
<evidence type="ECO:0000313" key="9">
    <source>
        <dbReference type="Proteomes" id="UP000774326"/>
    </source>
</evidence>
<dbReference type="PROSITE" id="PS00440">
    <property type="entry name" value="ACYLTRANSF_C_2"/>
    <property type="match status" value="1"/>
</dbReference>
<accession>A0A9P8TLS1</accession>
<dbReference type="Gene3D" id="3.30.559.10">
    <property type="entry name" value="Chloramphenicol acetyltransferase-like domain"/>
    <property type="match status" value="1"/>
</dbReference>
<dbReference type="InterPro" id="IPR042231">
    <property type="entry name" value="Cho/carn_acyl_trans_2"/>
</dbReference>
<sequence length="802" mass="90073">MSTFEHQSKLGKLPIPKLEDTCRNYLSVLKPLQTESEHQRTIAATEKFMSGIGPILDDQLREYSKTRDSYIEQFWYDSYLNYDSPVVLNLNPFFLLEDDPTPINNTQIKRATTLTQSSLEFIRALRRQELPPDMIRTTPLCMDQYSKLFGSARIPTNTGCVMQSDNSSHHLVVLSRSQFYWFDVLDKENNLILTDEELSINFQSILDDSMKSTPSQIAKSSFGVLTTENRKNWANLRSSLMDDETNFKILRIIDTALFVVVLDDIELESLKDLSKNMLCGLSIVDKGVQVGTCTNRWYDKLQLIITKNAKAGINFEHTGVDGHTVLRFASDIYTDSILKFAKAINPNSPSIWKSKSPSILDKSTIDTNIVTIPRKLEWNLTSELSLALRFGETRLSDLISQNEFATIEFNNYGSEKIKSLKCSPDAFVQMSFQAAYYSLYGKVECTYEPAMTKQFLHGRTEAIRTVSEESNLFVRRFFEDVSGEEKLKLLQEACKKHASTTRSCSQGLGQDRHLYALFSIWKRYFVGDLSSSNSDDSDDNLSDSSTVINTNELSDSLQKLNIDNNEIPSIFADSGWDKLNNSIISTSNCGNPSLRVFGFGPVTSNGYGIAYIIKKNSITVCASSKHRQTERFVNALKNYLEEVERIYDEEVAPNAQNKAKIEVEDIRTGRTIHTRSGKLNYLLGGYGYFDLEDDEIKSRGNSPDRLSKGYNRAISARQLSEKLRLADWSDSDISGSSSVDSDSWSGGDINVCDFIRGWLDNGGRGSTSIVGTRSDGVDHGFFRSGNSGGGDFNGRSSDGDSS</sequence>
<dbReference type="PANTHER" id="PTHR22589">
    <property type="entry name" value="CARNITINE O-ACYLTRANSFERASE"/>
    <property type="match status" value="1"/>
</dbReference>
<keyword evidence="2 5" id="KW-0808">Transferase</keyword>
<gene>
    <name evidence="8" type="ORF">WICPIJ_005647</name>
</gene>
<dbReference type="Proteomes" id="UP000774326">
    <property type="component" value="Unassembled WGS sequence"/>
</dbReference>
<evidence type="ECO:0000259" key="7">
    <source>
        <dbReference type="Pfam" id="PF00755"/>
    </source>
</evidence>
<reference evidence="8" key="1">
    <citation type="journal article" date="2021" name="Open Biol.">
        <title>Shared evolutionary footprints suggest mitochondrial oxidative damage underlies multiple complex I losses in fungi.</title>
        <authorList>
            <person name="Schikora-Tamarit M.A."/>
            <person name="Marcet-Houben M."/>
            <person name="Nosek J."/>
            <person name="Gabaldon T."/>
        </authorList>
    </citation>
    <scope>NUCLEOTIDE SEQUENCE</scope>
    <source>
        <strain evidence="8">CBS2887</strain>
    </source>
</reference>
<proteinExistence type="inferred from homology"/>
<organism evidence="8 9">
    <name type="scientific">Wickerhamomyces pijperi</name>
    <name type="common">Yeast</name>
    <name type="synonym">Pichia pijperi</name>
    <dbReference type="NCBI Taxonomy" id="599730"/>
    <lineage>
        <taxon>Eukaryota</taxon>
        <taxon>Fungi</taxon>
        <taxon>Dikarya</taxon>
        <taxon>Ascomycota</taxon>
        <taxon>Saccharomycotina</taxon>
        <taxon>Saccharomycetes</taxon>
        <taxon>Phaffomycetales</taxon>
        <taxon>Wickerhamomycetaceae</taxon>
        <taxon>Wickerhamomyces</taxon>
    </lineage>
</organism>
<dbReference type="OrthoDB" id="240216at2759"/>
<dbReference type="FunFam" id="3.30.559.10:FF:000019">
    <property type="entry name" value="Carnitine acetyl transferase"/>
    <property type="match status" value="1"/>
</dbReference>
<protein>
    <recommendedName>
        <fullName evidence="7">Choline/carnitine acyltransferase domain-containing protein</fullName>
    </recommendedName>
</protein>
<keyword evidence="3 5" id="KW-0012">Acyltransferase</keyword>
<evidence type="ECO:0000256" key="3">
    <source>
        <dbReference type="ARBA" id="ARBA00023315"/>
    </source>
</evidence>
<dbReference type="GO" id="GO:0005739">
    <property type="term" value="C:mitochondrion"/>
    <property type="evidence" value="ECO:0007669"/>
    <property type="project" value="TreeGrafter"/>
</dbReference>
<dbReference type="GO" id="GO:0009437">
    <property type="term" value="P:carnitine metabolic process"/>
    <property type="evidence" value="ECO:0007669"/>
    <property type="project" value="TreeGrafter"/>
</dbReference>
<dbReference type="GO" id="GO:0004092">
    <property type="term" value="F:carnitine O-acetyltransferase activity"/>
    <property type="evidence" value="ECO:0007669"/>
    <property type="project" value="TreeGrafter"/>
</dbReference>
<name>A0A9P8TLS1_WICPI</name>
<evidence type="ECO:0000256" key="1">
    <source>
        <dbReference type="ARBA" id="ARBA00005232"/>
    </source>
</evidence>
<evidence type="ECO:0000256" key="2">
    <source>
        <dbReference type="ARBA" id="ARBA00022679"/>
    </source>
</evidence>
<dbReference type="PANTHER" id="PTHR22589:SF29">
    <property type="entry name" value="MITOCHONDRIAL CARNITINE O-ACETYLTRANSFERASE-RELATED"/>
    <property type="match status" value="1"/>
</dbReference>
<dbReference type="Gene3D" id="3.30.559.70">
    <property type="entry name" value="Choline/Carnitine o-acyltransferase, domain 2"/>
    <property type="match status" value="1"/>
</dbReference>
<evidence type="ECO:0000256" key="5">
    <source>
        <dbReference type="RuleBase" id="RU003801"/>
    </source>
</evidence>
<comment type="caution">
    <text evidence="8">The sequence shown here is derived from an EMBL/GenBank/DDBJ whole genome shotgun (WGS) entry which is preliminary data.</text>
</comment>
<dbReference type="SUPFAM" id="SSF52777">
    <property type="entry name" value="CoA-dependent acyltransferases"/>
    <property type="match status" value="2"/>
</dbReference>
<keyword evidence="9" id="KW-1185">Reference proteome</keyword>
<dbReference type="InterPro" id="IPR000542">
    <property type="entry name" value="Carn_acyl_trans"/>
</dbReference>
<evidence type="ECO:0000313" key="8">
    <source>
        <dbReference type="EMBL" id="KAH3683375.1"/>
    </source>
</evidence>
<dbReference type="AlphaFoldDB" id="A0A9P8TLS1"/>
<reference evidence="8" key="2">
    <citation type="submission" date="2021-01" db="EMBL/GenBank/DDBJ databases">
        <authorList>
            <person name="Schikora-Tamarit M.A."/>
        </authorList>
    </citation>
    <scope>NUCLEOTIDE SEQUENCE</scope>
    <source>
        <strain evidence="8">CBS2887</strain>
    </source>
</reference>
<dbReference type="FunFam" id="3.30.559.70:FF:000003">
    <property type="entry name" value="Carnitine acetyl transferase FacC"/>
    <property type="match status" value="1"/>
</dbReference>
<evidence type="ECO:0000256" key="4">
    <source>
        <dbReference type="PIRSR" id="PIRSR600542-1"/>
    </source>
</evidence>
<feature type="domain" description="Choline/carnitine acyltransferase" evidence="7">
    <location>
        <begin position="13"/>
        <end position="637"/>
    </location>
</feature>
<evidence type="ECO:0000256" key="6">
    <source>
        <dbReference type="SAM" id="MobiDB-lite"/>
    </source>
</evidence>
<dbReference type="InterPro" id="IPR023213">
    <property type="entry name" value="CAT-like_dom_sf"/>
</dbReference>
<feature type="active site" description="Proton acceptor" evidence="4">
    <location>
        <position position="317"/>
    </location>
</feature>
<dbReference type="InterPro" id="IPR039551">
    <property type="entry name" value="Cho/carn_acyl_trans"/>
</dbReference>
<dbReference type="EMBL" id="JAEUBG010003146">
    <property type="protein sequence ID" value="KAH3683375.1"/>
    <property type="molecule type" value="Genomic_DNA"/>
</dbReference>
<dbReference type="Pfam" id="PF00755">
    <property type="entry name" value="Carn_acyltransf"/>
    <property type="match status" value="1"/>
</dbReference>
<comment type="similarity">
    <text evidence="1 5">Belongs to the carnitine/choline acetyltransferase family.</text>
</comment>